<gene>
    <name evidence="2" type="ORF">B0H17DRAFT_887275</name>
</gene>
<name>A0AAD7G3U3_MYCRO</name>
<evidence type="ECO:0000313" key="2">
    <source>
        <dbReference type="EMBL" id="KAJ7652319.1"/>
    </source>
</evidence>
<evidence type="ECO:0000259" key="1">
    <source>
        <dbReference type="Pfam" id="PF26138"/>
    </source>
</evidence>
<dbReference type="EMBL" id="JARKIE010000348">
    <property type="protein sequence ID" value="KAJ7652319.1"/>
    <property type="molecule type" value="Genomic_DNA"/>
</dbReference>
<feature type="non-terminal residue" evidence="2">
    <location>
        <position position="93"/>
    </location>
</feature>
<feature type="domain" description="DUF8040" evidence="1">
    <location>
        <begin position="1"/>
        <end position="47"/>
    </location>
</feature>
<protein>
    <recommendedName>
        <fullName evidence="1">DUF8040 domain-containing protein</fullName>
    </recommendedName>
</protein>
<proteinExistence type="predicted"/>
<dbReference type="Proteomes" id="UP001221757">
    <property type="component" value="Unassembled WGS sequence"/>
</dbReference>
<comment type="caution">
    <text evidence="2">The sequence shown here is derived from an EMBL/GenBank/DDBJ whole genome shotgun (WGS) entry which is preliminary data.</text>
</comment>
<dbReference type="InterPro" id="IPR045249">
    <property type="entry name" value="HARBI1-like"/>
</dbReference>
<feature type="non-terminal residue" evidence="2">
    <location>
        <position position="1"/>
    </location>
</feature>
<dbReference type="PANTHER" id="PTHR22930">
    <property type="match status" value="1"/>
</dbReference>
<dbReference type="Pfam" id="PF26138">
    <property type="entry name" value="DUF8040"/>
    <property type="match status" value="1"/>
</dbReference>
<evidence type="ECO:0000313" key="3">
    <source>
        <dbReference type="Proteomes" id="UP001221757"/>
    </source>
</evidence>
<dbReference type="PANTHER" id="PTHR22930:SF251">
    <property type="entry name" value="DDE TNP4 DOMAIN-CONTAINING PROTEIN"/>
    <property type="match status" value="1"/>
</dbReference>
<organism evidence="2 3">
    <name type="scientific">Mycena rosella</name>
    <name type="common">Pink bonnet</name>
    <name type="synonym">Agaricus rosellus</name>
    <dbReference type="NCBI Taxonomy" id="1033263"/>
    <lineage>
        <taxon>Eukaryota</taxon>
        <taxon>Fungi</taxon>
        <taxon>Dikarya</taxon>
        <taxon>Basidiomycota</taxon>
        <taxon>Agaricomycotina</taxon>
        <taxon>Agaricomycetes</taxon>
        <taxon>Agaricomycetidae</taxon>
        <taxon>Agaricales</taxon>
        <taxon>Marasmiineae</taxon>
        <taxon>Mycenaceae</taxon>
        <taxon>Mycena</taxon>
    </lineage>
</organism>
<keyword evidence="3" id="KW-1185">Reference proteome</keyword>
<dbReference type="InterPro" id="IPR058353">
    <property type="entry name" value="DUF8040"/>
</dbReference>
<accession>A0AAD7G3U3</accession>
<reference evidence="2" key="1">
    <citation type="submission" date="2023-03" db="EMBL/GenBank/DDBJ databases">
        <title>Massive genome expansion in bonnet fungi (Mycena s.s.) driven by repeated elements and novel gene families across ecological guilds.</title>
        <authorList>
            <consortium name="Lawrence Berkeley National Laboratory"/>
            <person name="Harder C.B."/>
            <person name="Miyauchi S."/>
            <person name="Viragh M."/>
            <person name="Kuo A."/>
            <person name="Thoen E."/>
            <person name="Andreopoulos B."/>
            <person name="Lu D."/>
            <person name="Skrede I."/>
            <person name="Drula E."/>
            <person name="Henrissat B."/>
            <person name="Morin E."/>
            <person name="Kohler A."/>
            <person name="Barry K."/>
            <person name="LaButti K."/>
            <person name="Morin E."/>
            <person name="Salamov A."/>
            <person name="Lipzen A."/>
            <person name="Mereny Z."/>
            <person name="Hegedus B."/>
            <person name="Baldrian P."/>
            <person name="Stursova M."/>
            <person name="Weitz H."/>
            <person name="Taylor A."/>
            <person name="Grigoriev I.V."/>
            <person name="Nagy L.G."/>
            <person name="Martin F."/>
            <person name="Kauserud H."/>
        </authorList>
    </citation>
    <scope>NUCLEOTIDE SEQUENCE</scope>
    <source>
        <strain evidence="2">CBHHK067</strain>
    </source>
</reference>
<sequence>TKYVSADEKVTTFLYFARTGCSTRMCQERFHRSVDTINKSIYSILLMLVGSFYQKHVHLPLDETPIEIRENPKFYPYFRNCCGAIDGLYFHAW</sequence>
<dbReference type="AlphaFoldDB" id="A0AAD7G3U3"/>